<reference evidence="1 2" key="1">
    <citation type="journal article" date="2024" name="G3 (Bethesda)">
        <title>Genome assembly of Hibiscus sabdariffa L. provides insights into metabolisms of medicinal natural products.</title>
        <authorList>
            <person name="Kim T."/>
        </authorList>
    </citation>
    <scope>NUCLEOTIDE SEQUENCE [LARGE SCALE GENOMIC DNA]</scope>
    <source>
        <strain evidence="1">TK-2024</strain>
        <tissue evidence="1">Old leaves</tissue>
    </source>
</reference>
<name>A0ABR2EJW9_9ROSI</name>
<comment type="caution">
    <text evidence="1">The sequence shown here is derived from an EMBL/GenBank/DDBJ whole genome shotgun (WGS) entry which is preliminary data.</text>
</comment>
<proteinExistence type="predicted"/>
<sequence>MDFPFLLCQGKERGNQMELRGSALIEYPTQWVIKPGVTGLPTTRLVQPLPHQVCAVYTRPEPEPISHAHLIHQLQL</sequence>
<accession>A0ABR2EJW9</accession>
<evidence type="ECO:0000313" key="1">
    <source>
        <dbReference type="EMBL" id="KAK8562290.1"/>
    </source>
</evidence>
<dbReference type="Proteomes" id="UP001472677">
    <property type="component" value="Unassembled WGS sequence"/>
</dbReference>
<organism evidence="1 2">
    <name type="scientific">Hibiscus sabdariffa</name>
    <name type="common">roselle</name>
    <dbReference type="NCBI Taxonomy" id="183260"/>
    <lineage>
        <taxon>Eukaryota</taxon>
        <taxon>Viridiplantae</taxon>
        <taxon>Streptophyta</taxon>
        <taxon>Embryophyta</taxon>
        <taxon>Tracheophyta</taxon>
        <taxon>Spermatophyta</taxon>
        <taxon>Magnoliopsida</taxon>
        <taxon>eudicotyledons</taxon>
        <taxon>Gunneridae</taxon>
        <taxon>Pentapetalae</taxon>
        <taxon>rosids</taxon>
        <taxon>malvids</taxon>
        <taxon>Malvales</taxon>
        <taxon>Malvaceae</taxon>
        <taxon>Malvoideae</taxon>
        <taxon>Hibiscus</taxon>
    </lineage>
</organism>
<evidence type="ECO:0000313" key="2">
    <source>
        <dbReference type="Proteomes" id="UP001472677"/>
    </source>
</evidence>
<gene>
    <name evidence="1" type="ORF">V6N12_010374</name>
</gene>
<protein>
    <submittedName>
        <fullName evidence="1">Uncharacterized protein</fullName>
    </submittedName>
</protein>
<dbReference type="EMBL" id="JBBPBM010000012">
    <property type="protein sequence ID" value="KAK8562290.1"/>
    <property type="molecule type" value="Genomic_DNA"/>
</dbReference>
<keyword evidence="2" id="KW-1185">Reference proteome</keyword>